<accession>I3VPZ3</accession>
<evidence type="ECO:0000313" key="2">
    <source>
        <dbReference type="Proteomes" id="UP000103899"/>
    </source>
</evidence>
<evidence type="ECO:0000313" key="1">
    <source>
        <dbReference type="EMBL" id="AFK83837.1"/>
    </source>
</evidence>
<organism evidence="1 2">
    <name type="scientific">miniopterid betaherpesvirus 1</name>
    <dbReference type="NCBI Taxonomy" id="3070189"/>
    <lineage>
        <taxon>Viruses</taxon>
        <taxon>Duplodnaviria</taxon>
        <taxon>Heunggongvirae</taxon>
        <taxon>Peploviricota</taxon>
        <taxon>Herviviricetes</taxon>
        <taxon>Herpesvirales</taxon>
        <taxon>Orthoherpesviridae</taxon>
        <taxon>Betaherpesvirinae</taxon>
        <taxon>Quwivirus</taxon>
        <taxon>Quwivirus miniopteridbeta1</taxon>
    </lineage>
</organism>
<name>I3VPZ3_9BETA</name>
<proteinExistence type="predicted"/>
<dbReference type="GeneID" id="80534724"/>
<dbReference type="EMBL" id="JQ805139">
    <property type="protein sequence ID" value="AFK83837.1"/>
    <property type="molecule type" value="Genomic_DNA"/>
</dbReference>
<sequence>MSKDSTCLTGFSPSMSKNGRWAPSRLKRCSVALCPRCGFSFGRVSERGGVGPGWRVDRFICGLCAGRGEADVVRSGKCLPGLGSVPYPLYFLCGLTATGSLHVGSRRTYIVLGRRMFGGRRTRRVSGILLTVRFWTRARDRRLVDRSDGCWRTGRGSGGATRTRCPPRLLWLTSPRVSPRSSRPAVGYIAAVGEGGAPESC</sequence>
<keyword evidence="2" id="KW-1185">Reference proteome</keyword>
<dbReference type="KEGG" id="vg:80534724"/>
<protein>
    <submittedName>
        <fullName evidence="1">B24.1</fullName>
    </submittedName>
</protein>
<reference evidence="1 2" key="1">
    <citation type="journal article" date="2012" name="J. Virol.">
        <title>A Novel Bat Herpesvirus Encodes Homologues of Major Histocompatibility Complex Classes I and II, C-Type Lectin, and a Unique Family of Immune-Related Genes.</title>
        <authorList>
            <person name="Zhang H."/>
            <person name="Todd S."/>
            <person name="Tachedjian M."/>
            <person name="Barr J.A."/>
            <person name="Luo M."/>
            <person name="Yu M."/>
            <person name="Marsh G.A."/>
            <person name="Crameri G."/>
            <person name="Wang L.F."/>
        </authorList>
    </citation>
    <scope>NUCLEOTIDE SEQUENCE [LARGE SCALE GENOMIC DNA]</scope>
    <source>
        <strain evidence="1">B7D8</strain>
    </source>
</reference>
<dbReference type="Proteomes" id="UP000103899">
    <property type="component" value="Segment"/>
</dbReference>
<dbReference type="RefSeq" id="YP_010797021.1">
    <property type="nucleotide sequence ID" value="NC_076129.1"/>
</dbReference>